<accession>A0A3R6VL67</accession>
<comment type="domain">
    <text evidence="8">The N-terminal region contains the highly conserved SGGXDS motif, predicted to be a P-loop motif involved in ATP binding.</text>
</comment>
<keyword evidence="5 8" id="KW-0547">Nucleotide-binding</keyword>
<proteinExistence type="inferred from homology"/>
<keyword evidence="2 8" id="KW-0963">Cytoplasm</keyword>
<dbReference type="InterPro" id="IPR014729">
    <property type="entry name" value="Rossmann-like_a/b/a_fold"/>
</dbReference>
<comment type="caution">
    <text evidence="10">The sequence shown here is derived from an EMBL/GenBank/DDBJ whole genome shotgun (WGS) entry which is preliminary data.</text>
</comment>
<feature type="binding site" evidence="8">
    <location>
        <begin position="29"/>
        <end position="34"/>
    </location>
    <ligand>
        <name>ATP</name>
        <dbReference type="ChEBI" id="CHEBI:30616"/>
    </ligand>
</feature>
<dbReference type="Gene3D" id="3.40.50.620">
    <property type="entry name" value="HUPs"/>
    <property type="match status" value="1"/>
</dbReference>
<evidence type="ECO:0000256" key="3">
    <source>
        <dbReference type="ARBA" id="ARBA00022598"/>
    </source>
</evidence>
<feature type="domain" description="Lysidine-tRNA(Ile) synthetase C-terminal" evidence="9">
    <location>
        <begin position="370"/>
        <end position="437"/>
    </location>
</feature>
<reference evidence="10 11" key="1">
    <citation type="submission" date="2018-07" db="EMBL/GenBank/DDBJ databases">
        <title>Genome sequences of six Lactobacillus spp. isolated from bumble bee guts.</title>
        <authorList>
            <person name="Motta E.V.S."/>
            <person name="Moran N.A."/>
        </authorList>
    </citation>
    <scope>NUCLEOTIDE SEQUENCE [LARGE SCALE GENOMIC DNA]</scope>
    <source>
        <strain evidence="10 11">BI-1.1</strain>
    </source>
</reference>
<dbReference type="GO" id="GO:0005524">
    <property type="term" value="F:ATP binding"/>
    <property type="evidence" value="ECO:0007669"/>
    <property type="project" value="UniProtKB-UniRule"/>
</dbReference>
<sequence>MDQTETKFIQQVKNNNFFNSQDCLLVAVSGGSDSMALLNLLLCLPHSLRGTIEVATVDFALRPQSSAEVSLVRQFCQQHQIPFHTTQWRHDDDLEAMEVKARHFRYDFFAHIMQQRHLNKLVTAHQSDDQVETILMKLIRSGNIWESKGILPQRSFTQGELIRPLLIFSKVELTNYLKRQNIKFAVDESNFQNITMRNRLRNQVLPLLRHENPQLNQHLAVFAAQNQTLQQIVLNYFQQLATMAVQAKSNGWQIDLVTLKQLQPPEVALFVQFVVHQKLSFDLNNRQLQQVQFLLQRSQAHLDLKAGWTIDKSYQKLIIQPVKINNSAPDLINLPLDKPVFANGQQKITIKQVTKKNSRTFYFDKIPQNIILRRRQAGDNLRLLNGQHQKLKKRLIDLKIPQIQRNQLKILVFDDQIVWIPGIYRYQCKPTPYLFEVIIGD</sequence>
<dbReference type="HAMAP" id="MF_01161">
    <property type="entry name" value="tRNA_Ile_lys_synt"/>
    <property type="match status" value="1"/>
</dbReference>
<dbReference type="EMBL" id="QOCR01000001">
    <property type="protein sequence ID" value="RHW51930.1"/>
    <property type="molecule type" value="Genomic_DNA"/>
</dbReference>
<evidence type="ECO:0000313" key="10">
    <source>
        <dbReference type="EMBL" id="RHW51930.1"/>
    </source>
</evidence>
<dbReference type="EC" id="6.3.4.19" evidence="8"/>
<dbReference type="NCBIfam" id="TIGR02432">
    <property type="entry name" value="lysidine_TilS_N"/>
    <property type="match status" value="1"/>
</dbReference>
<keyword evidence="11" id="KW-1185">Reference proteome</keyword>
<dbReference type="InterPro" id="IPR012094">
    <property type="entry name" value="tRNA_Ile_lys_synt"/>
</dbReference>
<dbReference type="GO" id="GO:0005737">
    <property type="term" value="C:cytoplasm"/>
    <property type="evidence" value="ECO:0007669"/>
    <property type="project" value="UniProtKB-SubCell"/>
</dbReference>
<evidence type="ECO:0000256" key="5">
    <source>
        <dbReference type="ARBA" id="ARBA00022741"/>
    </source>
</evidence>
<dbReference type="CDD" id="cd01992">
    <property type="entry name" value="TilS_N"/>
    <property type="match status" value="1"/>
</dbReference>
<evidence type="ECO:0000256" key="1">
    <source>
        <dbReference type="ARBA" id="ARBA00004496"/>
    </source>
</evidence>
<dbReference type="Proteomes" id="UP000284109">
    <property type="component" value="Unassembled WGS sequence"/>
</dbReference>
<dbReference type="RefSeq" id="WP_118899522.1">
    <property type="nucleotide sequence ID" value="NZ_QOCR01000001.1"/>
</dbReference>
<keyword evidence="4 8" id="KW-0819">tRNA processing</keyword>
<evidence type="ECO:0000256" key="4">
    <source>
        <dbReference type="ARBA" id="ARBA00022694"/>
    </source>
</evidence>
<evidence type="ECO:0000256" key="8">
    <source>
        <dbReference type="HAMAP-Rule" id="MF_01161"/>
    </source>
</evidence>
<evidence type="ECO:0000256" key="7">
    <source>
        <dbReference type="ARBA" id="ARBA00048539"/>
    </source>
</evidence>
<dbReference type="PANTHER" id="PTHR43033:SF1">
    <property type="entry name" value="TRNA(ILE)-LYSIDINE SYNTHASE-RELATED"/>
    <property type="match status" value="1"/>
</dbReference>
<dbReference type="GO" id="GO:0032267">
    <property type="term" value="F:tRNA(Ile)-lysidine synthase activity"/>
    <property type="evidence" value="ECO:0007669"/>
    <property type="project" value="UniProtKB-EC"/>
</dbReference>
<dbReference type="GO" id="GO:0006400">
    <property type="term" value="P:tRNA modification"/>
    <property type="evidence" value="ECO:0007669"/>
    <property type="project" value="UniProtKB-UniRule"/>
</dbReference>
<organism evidence="10 11">
    <name type="scientific">Bombilactobacillus bombi</name>
    <dbReference type="NCBI Taxonomy" id="1303590"/>
    <lineage>
        <taxon>Bacteria</taxon>
        <taxon>Bacillati</taxon>
        <taxon>Bacillota</taxon>
        <taxon>Bacilli</taxon>
        <taxon>Lactobacillales</taxon>
        <taxon>Lactobacillaceae</taxon>
        <taxon>Bombilactobacillus</taxon>
    </lineage>
</organism>
<dbReference type="InterPro" id="IPR012795">
    <property type="entry name" value="tRNA_Ile_lys_synt_N"/>
</dbReference>
<dbReference type="SUPFAM" id="SSF56037">
    <property type="entry name" value="PheT/TilS domain"/>
    <property type="match status" value="1"/>
</dbReference>
<dbReference type="OrthoDB" id="9807403at2"/>
<evidence type="ECO:0000256" key="2">
    <source>
        <dbReference type="ARBA" id="ARBA00022490"/>
    </source>
</evidence>
<comment type="catalytic activity">
    <reaction evidence="7 8">
        <text>cytidine(34) in tRNA(Ile2) + L-lysine + ATP = lysidine(34) in tRNA(Ile2) + AMP + diphosphate + H(+)</text>
        <dbReference type="Rhea" id="RHEA:43744"/>
        <dbReference type="Rhea" id="RHEA-COMP:10625"/>
        <dbReference type="Rhea" id="RHEA-COMP:10670"/>
        <dbReference type="ChEBI" id="CHEBI:15378"/>
        <dbReference type="ChEBI" id="CHEBI:30616"/>
        <dbReference type="ChEBI" id="CHEBI:32551"/>
        <dbReference type="ChEBI" id="CHEBI:33019"/>
        <dbReference type="ChEBI" id="CHEBI:82748"/>
        <dbReference type="ChEBI" id="CHEBI:83665"/>
        <dbReference type="ChEBI" id="CHEBI:456215"/>
        <dbReference type="EC" id="6.3.4.19"/>
    </reaction>
</comment>
<dbReference type="InterPro" id="IPR011063">
    <property type="entry name" value="TilS/TtcA_N"/>
</dbReference>
<protein>
    <recommendedName>
        <fullName evidence="8">tRNA(Ile)-lysidine synthase</fullName>
        <ecNumber evidence="8">6.3.4.19</ecNumber>
    </recommendedName>
    <alternativeName>
        <fullName evidence="8">tRNA(Ile)-2-lysyl-cytidine synthase</fullName>
    </alternativeName>
    <alternativeName>
        <fullName evidence="8">tRNA(Ile)-lysidine synthetase</fullName>
    </alternativeName>
</protein>
<keyword evidence="6 8" id="KW-0067">ATP-binding</keyword>
<keyword evidence="3 8" id="KW-0436">Ligase</keyword>
<comment type="similarity">
    <text evidence="8">Belongs to the tRNA(Ile)-lysidine synthase family.</text>
</comment>
<dbReference type="SUPFAM" id="SSF52402">
    <property type="entry name" value="Adenine nucleotide alpha hydrolases-like"/>
    <property type="match status" value="1"/>
</dbReference>
<name>A0A3R6VL67_9LACO</name>
<evidence type="ECO:0000313" key="11">
    <source>
        <dbReference type="Proteomes" id="UP000284109"/>
    </source>
</evidence>
<evidence type="ECO:0000256" key="6">
    <source>
        <dbReference type="ARBA" id="ARBA00022840"/>
    </source>
</evidence>
<dbReference type="Pfam" id="PF01171">
    <property type="entry name" value="ATP_bind_3"/>
    <property type="match status" value="1"/>
</dbReference>
<gene>
    <name evidence="8 10" type="primary">tilS</name>
    <name evidence="10" type="ORF">DS831_00955</name>
</gene>
<dbReference type="SMART" id="SM00977">
    <property type="entry name" value="TilS_C"/>
    <property type="match status" value="1"/>
</dbReference>
<dbReference type="NCBIfam" id="TIGR02433">
    <property type="entry name" value="lysidine_TilS_C"/>
    <property type="match status" value="1"/>
</dbReference>
<dbReference type="Pfam" id="PF11734">
    <property type="entry name" value="TilS_C"/>
    <property type="match status" value="1"/>
</dbReference>
<dbReference type="AlphaFoldDB" id="A0A3R6VL67"/>
<dbReference type="PANTHER" id="PTHR43033">
    <property type="entry name" value="TRNA(ILE)-LYSIDINE SYNTHASE-RELATED"/>
    <property type="match status" value="1"/>
</dbReference>
<comment type="subcellular location">
    <subcellularLocation>
        <location evidence="1 8">Cytoplasm</location>
    </subcellularLocation>
</comment>
<dbReference type="InterPro" id="IPR012796">
    <property type="entry name" value="Lysidine-tRNA-synth_C"/>
</dbReference>
<evidence type="ECO:0000259" key="9">
    <source>
        <dbReference type="SMART" id="SM00977"/>
    </source>
</evidence>
<comment type="function">
    <text evidence="8">Ligates lysine onto the cytidine present at position 34 of the AUA codon-specific tRNA(Ile) that contains the anticodon CAU, in an ATP-dependent manner. Cytidine is converted to lysidine, thus changing the amino acid specificity of the tRNA from methionine to isoleucine.</text>
</comment>